<reference evidence="1" key="1">
    <citation type="submission" date="2018-02" db="EMBL/GenBank/DDBJ databases">
        <title>Rhizophora mucronata_Transcriptome.</title>
        <authorList>
            <person name="Meera S.P."/>
            <person name="Sreeshan A."/>
            <person name="Augustine A."/>
        </authorList>
    </citation>
    <scope>NUCLEOTIDE SEQUENCE</scope>
    <source>
        <tissue evidence="1">Leaf</tissue>
    </source>
</reference>
<dbReference type="AlphaFoldDB" id="A0A2P2QQG8"/>
<evidence type="ECO:0000313" key="1">
    <source>
        <dbReference type="EMBL" id="MBX69175.1"/>
    </source>
</evidence>
<proteinExistence type="predicted"/>
<dbReference type="EMBL" id="GGEC01088691">
    <property type="protein sequence ID" value="MBX69175.1"/>
    <property type="molecule type" value="Transcribed_RNA"/>
</dbReference>
<protein>
    <submittedName>
        <fullName evidence="1">Uncharacterized protein</fullName>
    </submittedName>
</protein>
<name>A0A2P2QQG8_RHIMU</name>
<sequence length="52" mass="6113">MIHSILSYMNPRVVPFSPSLQFYHLHFLSNSSKLINLLKFIHSQAVQFCLKH</sequence>
<organism evidence="1">
    <name type="scientific">Rhizophora mucronata</name>
    <name type="common">Asiatic mangrove</name>
    <dbReference type="NCBI Taxonomy" id="61149"/>
    <lineage>
        <taxon>Eukaryota</taxon>
        <taxon>Viridiplantae</taxon>
        <taxon>Streptophyta</taxon>
        <taxon>Embryophyta</taxon>
        <taxon>Tracheophyta</taxon>
        <taxon>Spermatophyta</taxon>
        <taxon>Magnoliopsida</taxon>
        <taxon>eudicotyledons</taxon>
        <taxon>Gunneridae</taxon>
        <taxon>Pentapetalae</taxon>
        <taxon>rosids</taxon>
        <taxon>fabids</taxon>
        <taxon>Malpighiales</taxon>
        <taxon>Rhizophoraceae</taxon>
        <taxon>Rhizophora</taxon>
    </lineage>
</organism>
<accession>A0A2P2QQG8</accession>